<evidence type="ECO:0000256" key="1">
    <source>
        <dbReference type="ARBA" id="ARBA00001007"/>
    </source>
</evidence>
<dbReference type="UniPathway" id="UPA00609">
    <property type="reaction ID" value="UER00664"/>
</dbReference>
<keyword evidence="13" id="KW-0443">Lipid metabolism</keyword>
<dbReference type="PIRSF" id="PIRSF001273">
    <property type="entry name" value="CDH"/>
    <property type="match status" value="1"/>
</dbReference>
<evidence type="ECO:0000256" key="8">
    <source>
        <dbReference type="ARBA" id="ARBA00022475"/>
    </source>
</evidence>
<evidence type="ECO:0000256" key="6">
    <source>
        <dbReference type="ARBA" id="ARBA00012375"/>
    </source>
</evidence>
<evidence type="ECO:0000256" key="19">
    <source>
        <dbReference type="SAM" id="SignalP"/>
    </source>
</evidence>
<keyword evidence="9" id="KW-0444">Lipid biosynthesis</keyword>
<evidence type="ECO:0000256" key="14">
    <source>
        <dbReference type="ARBA" id="ARBA00023136"/>
    </source>
</evidence>
<reference evidence="20 21" key="1">
    <citation type="submission" date="2019-04" db="EMBL/GenBank/DDBJ databases">
        <title>Trinickia sp. 7GSK02, isolated from subtropical forest soil.</title>
        <authorList>
            <person name="Gao Z.-H."/>
            <person name="Qiu L.-H."/>
        </authorList>
    </citation>
    <scope>NUCLEOTIDE SEQUENCE [LARGE SCALE GENOMIC DNA]</scope>
    <source>
        <strain evidence="20 21">7GSK02</strain>
    </source>
</reference>
<evidence type="ECO:0000256" key="18">
    <source>
        <dbReference type="ARBA" id="ARBA00032892"/>
    </source>
</evidence>
<keyword evidence="14" id="KW-0472">Membrane</keyword>
<dbReference type="InterPro" id="IPR036265">
    <property type="entry name" value="HIT-like_sf"/>
</dbReference>
<dbReference type="GO" id="GO:0005886">
    <property type="term" value="C:plasma membrane"/>
    <property type="evidence" value="ECO:0007669"/>
    <property type="project" value="UniProtKB-SubCell"/>
</dbReference>
<feature type="signal peptide" evidence="19">
    <location>
        <begin position="1"/>
        <end position="29"/>
    </location>
</feature>
<evidence type="ECO:0000256" key="7">
    <source>
        <dbReference type="ARBA" id="ARBA00019608"/>
    </source>
</evidence>
<evidence type="ECO:0000256" key="3">
    <source>
        <dbReference type="ARBA" id="ARBA00004927"/>
    </source>
</evidence>
<protein>
    <recommendedName>
        <fullName evidence="7">CDP-diacylglycerol pyrophosphatase</fullName>
        <ecNumber evidence="6">3.6.1.26</ecNumber>
    </recommendedName>
    <alternativeName>
        <fullName evidence="17">CDP-diacylglycerol phosphatidylhydrolase</fullName>
    </alternativeName>
    <alternativeName>
        <fullName evidence="18">CDP-diglyceride hydrolase</fullName>
    </alternativeName>
</protein>
<comment type="pathway">
    <text evidence="3">Phospholipid metabolism; CDP-diacylglycerol degradation; phosphatidate from CDP-diacylglycerol: step 1/1.</text>
</comment>
<dbReference type="Pfam" id="PF02611">
    <property type="entry name" value="CDH"/>
    <property type="match status" value="1"/>
</dbReference>
<dbReference type="InterPro" id="IPR003763">
    <property type="entry name" value="CDP-diacylglyc_Pase"/>
</dbReference>
<keyword evidence="12" id="KW-1133">Transmembrane helix</keyword>
<dbReference type="SUPFAM" id="SSF54197">
    <property type="entry name" value="HIT-like"/>
    <property type="match status" value="1"/>
</dbReference>
<comment type="caution">
    <text evidence="20">The sequence shown here is derived from an EMBL/GenBank/DDBJ whole genome shotgun (WGS) entry which is preliminary data.</text>
</comment>
<keyword evidence="19" id="KW-0732">Signal</keyword>
<name>A0A4U1HJ83_9BURK</name>
<comment type="pathway">
    <text evidence="4">Lipid metabolism.</text>
</comment>
<evidence type="ECO:0000256" key="5">
    <source>
        <dbReference type="ARBA" id="ARBA00006435"/>
    </source>
</evidence>
<dbReference type="AlphaFoldDB" id="A0A4U1HJ83"/>
<comment type="similarity">
    <text evidence="5">Belongs to the Cdh family.</text>
</comment>
<keyword evidence="21" id="KW-1185">Reference proteome</keyword>
<dbReference type="OrthoDB" id="481399at2"/>
<dbReference type="RefSeq" id="WP_136898396.1">
    <property type="nucleotide sequence ID" value="NZ_SWJE01000019.1"/>
</dbReference>
<dbReference type="Gene3D" id="3.30.428.30">
    <property type="entry name" value="HIT family - CDH-like"/>
    <property type="match status" value="1"/>
</dbReference>
<keyword evidence="8" id="KW-1003">Cell membrane</keyword>
<dbReference type="PROSITE" id="PS51257">
    <property type="entry name" value="PROKAR_LIPOPROTEIN"/>
    <property type="match status" value="1"/>
</dbReference>
<keyword evidence="10" id="KW-0812">Transmembrane</keyword>
<comment type="catalytic activity">
    <reaction evidence="1">
        <text>a CDP-1,2-diacyl-sn-glycerol + H2O = a 1,2-diacyl-sn-glycero-3-phosphate + CMP + 2 H(+)</text>
        <dbReference type="Rhea" id="RHEA:15221"/>
        <dbReference type="ChEBI" id="CHEBI:15377"/>
        <dbReference type="ChEBI" id="CHEBI:15378"/>
        <dbReference type="ChEBI" id="CHEBI:58332"/>
        <dbReference type="ChEBI" id="CHEBI:58608"/>
        <dbReference type="ChEBI" id="CHEBI:60377"/>
        <dbReference type="EC" id="3.6.1.26"/>
    </reaction>
</comment>
<dbReference type="EC" id="3.6.1.26" evidence="6"/>
<feature type="chain" id="PRO_5020854679" description="CDP-diacylglycerol pyrophosphatase" evidence="19">
    <location>
        <begin position="30"/>
        <end position="251"/>
    </location>
</feature>
<evidence type="ECO:0000256" key="9">
    <source>
        <dbReference type="ARBA" id="ARBA00022516"/>
    </source>
</evidence>
<organism evidence="20 21">
    <name type="scientific">Trinickia terrae</name>
    <dbReference type="NCBI Taxonomy" id="2571161"/>
    <lineage>
        <taxon>Bacteria</taxon>
        <taxon>Pseudomonadati</taxon>
        <taxon>Pseudomonadota</taxon>
        <taxon>Betaproteobacteria</taxon>
        <taxon>Burkholderiales</taxon>
        <taxon>Burkholderiaceae</taxon>
        <taxon>Trinickia</taxon>
    </lineage>
</organism>
<dbReference type="EMBL" id="SWJE01000019">
    <property type="protein sequence ID" value="TKC81235.1"/>
    <property type="molecule type" value="Genomic_DNA"/>
</dbReference>
<proteinExistence type="inferred from homology"/>
<evidence type="ECO:0000256" key="10">
    <source>
        <dbReference type="ARBA" id="ARBA00022692"/>
    </source>
</evidence>
<evidence type="ECO:0000256" key="15">
    <source>
        <dbReference type="ARBA" id="ARBA00023209"/>
    </source>
</evidence>
<dbReference type="GO" id="GO:0046342">
    <property type="term" value="P:CDP-diacylglycerol catabolic process"/>
    <property type="evidence" value="ECO:0007669"/>
    <property type="project" value="UniProtKB-UniPathway"/>
</dbReference>
<sequence>MRANTPLSTVLAALLVALASTGCETIASADPNALWDIVHFDCVPAARDTSKTGLCASVDLKQRFALLKDRNGAAQHLLIPTDRVTGIESPLLLGPDAPNYWTDAWTARSFVEASIKKPLPDNLIGLEVNSKYRRSQEQLHIHIDCMHAEASAALEHHRGDPPGQWTWDTIGGSRYRIMRVASPAFDFDPFDIVARDRSGAAEMAMQTILVTGAGPQAANDGWLILNSGTDIDGGSGSAEPLLDHACAIAHN</sequence>
<evidence type="ECO:0000256" key="11">
    <source>
        <dbReference type="ARBA" id="ARBA00022801"/>
    </source>
</evidence>
<keyword evidence="16" id="KW-1208">Phospholipid metabolism</keyword>
<evidence type="ECO:0000313" key="20">
    <source>
        <dbReference type="EMBL" id="TKC81235.1"/>
    </source>
</evidence>
<evidence type="ECO:0000256" key="13">
    <source>
        <dbReference type="ARBA" id="ARBA00023098"/>
    </source>
</evidence>
<evidence type="ECO:0000256" key="4">
    <source>
        <dbReference type="ARBA" id="ARBA00005189"/>
    </source>
</evidence>
<comment type="subcellular location">
    <subcellularLocation>
        <location evidence="2">Cell membrane</location>
        <topology evidence="2">Single-pass membrane protein</topology>
    </subcellularLocation>
</comment>
<keyword evidence="15" id="KW-0594">Phospholipid biosynthesis</keyword>
<gene>
    <name evidence="20" type="ORF">FAZ69_28270</name>
</gene>
<accession>A0A4U1HJ83</accession>
<dbReference type="GO" id="GO:0008715">
    <property type="term" value="F:CDP-diacylglycerol diphosphatase activity"/>
    <property type="evidence" value="ECO:0007669"/>
    <property type="project" value="UniProtKB-EC"/>
</dbReference>
<dbReference type="Proteomes" id="UP000305539">
    <property type="component" value="Unassembled WGS sequence"/>
</dbReference>
<dbReference type="GO" id="GO:0008654">
    <property type="term" value="P:phospholipid biosynthetic process"/>
    <property type="evidence" value="ECO:0007669"/>
    <property type="project" value="UniProtKB-KW"/>
</dbReference>
<evidence type="ECO:0000313" key="21">
    <source>
        <dbReference type="Proteomes" id="UP000305539"/>
    </source>
</evidence>
<evidence type="ECO:0000256" key="2">
    <source>
        <dbReference type="ARBA" id="ARBA00004162"/>
    </source>
</evidence>
<evidence type="ECO:0000256" key="12">
    <source>
        <dbReference type="ARBA" id="ARBA00022989"/>
    </source>
</evidence>
<evidence type="ECO:0000256" key="16">
    <source>
        <dbReference type="ARBA" id="ARBA00023264"/>
    </source>
</evidence>
<evidence type="ECO:0000256" key="17">
    <source>
        <dbReference type="ARBA" id="ARBA00032888"/>
    </source>
</evidence>
<keyword evidence="11" id="KW-0378">Hydrolase</keyword>